<dbReference type="PANTHER" id="PTHR47237">
    <property type="entry name" value="SLL0310 PROTEIN"/>
    <property type="match status" value="1"/>
</dbReference>
<dbReference type="Pfam" id="PF13508">
    <property type="entry name" value="Acetyltransf_7"/>
    <property type="match status" value="1"/>
</dbReference>
<evidence type="ECO:0000313" key="3">
    <source>
        <dbReference type="WBParaSite" id="PSAMB.scaffold3777size16935.g22510.t1"/>
    </source>
</evidence>
<dbReference type="InterPro" id="IPR016181">
    <property type="entry name" value="Acyl_CoA_acyltransferase"/>
</dbReference>
<feature type="domain" description="N-acetyltransferase" evidence="1">
    <location>
        <begin position="3"/>
        <end position="141"/>
    </location>
</feature>
<dbReference type="GO" id="GO:0016747">
    <property type="term" value="F:acyltransferase activity, transferring groups other than amino-acyl groups"/>
    <property type="evidence" value="ECO:0007669"/>
    <property type="project" value="InterPro"/>
</dbReference>
<protein>
    <submittedName>
        <fullName evidence="3">N-acetyltransferase domain-containing protein</fullName>
    </submittedName>
</protein>
<evidence type="ECO:0000313" key="2">
    <source>
        <dbReference type="Proteomes" id="UP000887566"/>
    </source>
</evidence>
<dbReference type="AlphaFoldDB" id="A0A914WBJ9"/>
<evidence type="ECO:0000259" key="1">
    <source>
        <dbReference type="PROSITE" id="PS51186"/>
    </source>
</evidence>
<dbReference type="InterPro" id="IPR041496">
    <property type="entry name" value="YitH/HolE_GNAT"/>
</dbReference>
<feature type="domain" description="N-acetyltransferase" evidence="1">
    <location>
        <begin position="291"/>
        <end position="429"/>
    </location>
</feature>
<dbReference type="SUPFAM" id="SSF55729">
    <property type="entry name" value="Acyl-CoA N-acyltransferases (Nat)"/>
    <property type="match status" value="2"/>
</dbReference>
<name>A0A914WBJ9_9BILA</name>
<dbReference type="WBParaSite" id="PSAMB.scaffold3777size16935.g22510.t1">
    <property type="protein sequence ID" value="PSAMB.scaffold3777size16935.g22510.t1"/>
    <property type="gene ID" value="PSAMB.scaffold3777size16935.g22510"/>
</dbReference>
<reference evidence="3" key="1">
    <citation type="submission" date="2022-11" db="UniProtKB">
        <authorList>
            <consortium name="WormBaseParasite"/>
        </authorList>
    </citation>
    <scope>IDENTIFICATION</scope>
</reference>
<dbReference type="PROSITE" id="PS51186">
    <property type="entry name" value="GNAT"/>
    <property type="match status" value="2"/>
</dbReference>
<dbReference type="InterPro" id="IPR052729">
    <property type="entry name" value="Acyl/Acetyltrans_Enzymes"/>
</dbReference>
<organism evidence="2 3">
    <name type="scientific">Plectus sambesii</name>
    <dbReference type="NCBI Taxonomy" id="2011161"/>
    <lineage>
        <taxon>Eukaryota</taxon>
        <taxon>Metazoa</taxon>
        <taxon>Ecdysozoa</taxon>
        <taxon>Nematoda</taxon>
        <taxon>Chromadorea</taxon>
        <taxon>Plectida</taxon>
        <taxon>Plectina</taxon>
        <taxon>Plectoidea</taxon>
        <taxon>Plectidae</taxon>
        <taxon>Plectus</taxon>
    </lineage>
</organism>
<keyword evidence="2" id="KW-1185">Reference proteome</keyword>
<dbReference type="Pfam" id="PF18014">
    <property type="entry name" value="Acetyltransf_18"/>
    <property type="match status" value="2"/>
</dbReference>
<sequence>MSYTIQHGSTDDWKDACDLTSKYANWNRSYHDFETYSKAYGKENVTFLVAKDDDLNILGCGMIAKAKYDISTVSMYFVLPSHRGRGIGSAIFTKLTEDSIREGRNIGLNAADKMSSKFDANRGFNKYQNWRIEVVRFKNVQPKYILSHYGTDDSCKIVNVSDVYLSQLISYDSKIAGGLDRSGFVEAWTSHPDGCAKVAINAKSGEIIGYGMGRVVAKDQQLFCPLYAEDDATAEQLILAIFHQDKNVGNRTGIFFSITSSMNRLMAILNKFAEAEWPQLAKLGNQLIMSFTIEEGTVDDWRVATDLMAEHVHWYKSYRDLETYWQAYGKENVSFLIAKGRDKEFYGCGQIAKLNGHISTIGVYFVHPEHQGKGIGSAIFSKLIEPSVKEGRNIGLNAAPAMTKNYDCKAGFSKYPNWKIEVLAFKKFQTEKIEQLTKAATCRIIDRRVVQLAKLIEYDSKIAGGFDRSGFVEHWTAHPDGVTKIALAANGDIIGYATGRLVKNDLFIFCPLYADDDATARQLILALLHRNNAVARKNGYFFSTTPTYQRLMTILSNFADVGHTTYRISQFTKEAPVTESDKVYSISDIGLGFI</sequence>
<accession>A0A914WBJ9</accession>
<dbReference type="PANTHER" id="PTHR47237:SF1">
    <property type="entry name" value="SLL0310 PROTEIN"/>
    <property type="match status" value="1"/>
</dbReference>
<dbReference type="Gene3D" id="3.40.630.90">
    <property type="match status" value="2"/>
</dbReference>
<dbReference type="CDD" id="cd04301">
    <property type="entry name" value="NAT_SF"/>
    <property type="match status" value="2"/>
</dbReference>
<dbReference type="Pfam" id="PF00583">
    <property type="entry name" value="Acetyltransf_1"/>
    <property type="match status" value="1"/>
</dbReference>
<dbReference type="Gene3D" id="3.40.630.30">
    <property type="match status" value="2"/>
</dbReference>
<dbReference type="InterPro" id="IPR000182">
    <property type="entry name" value="GNAT_dom"/>
</dbReference>
<proteinExistence type="predicted"/>
<dbReference type="Proteomes" id="UP000887566">
    <property type="component" value="Unplaced"/>
</dbReference>